<reference evidence="3" key="1">
    <citation type="submission" date="2023-03" db="EMBL/GenBank/DDBJ databases">
        <authorList>
            <person name="Shen W."/>
            <person name="Cai J."/>
        </authorList>
    </citation>
    <scope>NUCLEOTIDE SEQUENCE</scope>
    <source>
        <strain evidence="3">P86-2</strain>
    </source>
</reference>
<accession>A0AAJ2ISX0</accession>
<feature type="compositionally biased region" description="Polar residues" evidence="1">
    <location>
        <begin position="481"/>
        <end position="490"/>
    </location>
</feature>
<keyword evidence="2" id="KW-0472">Membrane</keyword>
<keyword evidence="2" id="KW-1133">Transmembrane helix</keyword>
<feature type="transmembrane region" description="Helical" evidence="2">
    <location>
        <begin position="119"/>
        <end position="143"/>
    </location>
</feature>
<feature type="compositionally biased region" description="Basic and acidic residues" evidence="1">
    <location>
        <begin position="535"/>
        <end position="545"/>
    </location>
</feature>
<feature type="compositionally biased region" description="Polar residues" evidence="1">
    <location>
        <begin position="582"/>
        <end position="596"/>
    </location>
</feature>
<evidence type="ECO:0000256" key="1">
    <source>
        <dbReference type="SAM" id="MobiDB-lite"/>
    </source>
</evidence>
<name>A0AAJ2ISX0_9LACT</name>
<feature type="compositionally biased region" description="Acidic residues" evidence="1">
    <location>
        <begin position="570"/>
        <end position="581"/>
    </location>
</feature>
<feature type="region of interest" description="Disordered" evidence="1">
    <location>
        <begin position="461"/>
        <end position="613"/>
    </location>
</feature>
<dbReference type="AlphaFoldDB" id="A0AAJ2ISX0"/>
<dbReference type="EMBL" id="JARPXR010000007">
    <property type="protein sequence ID" value="MDT2583895.1"/>
    <property type="molecule type" value="Genomic_DNA"/>
</dbReference>
<organism evidence="3 4">
    <name type="scientific">Lactococcus petauri</name>
    <dbReference type="NCBI Taxonomy" id="1940789"/>
    <lineage>
        <taxon>Bacteria</taxon>
        <taxon>Bacillati</taxon>
        <taxon>Bacillota</taxon>
        <taxon>Bacilli</taxon>
        <taxon>Lactobacillales</taxon>
        <taxon>Streptococcaceae</taxon>
        <taxon>Lactococcus</taxon>
    </lineage>
</organism>
<gene>
    <name evidence="3" type="ORF">P7D17_07170</name>
</gene>
<dbReference type="RefSeq" id="WP_284071224.1">
    <property type="nucleotide sequence ID" value="NZ_JARPXR010000007.1"/>
</dbReference>
<feature type="transmembrane region" description="Helical" evidence="2">
    <location>
        <begin position="287"/>
        <end position="311"/>
    </location>
</feature>
<evidence type="ECO:0000256" key="2">
    <source>
        <dbReference type="SAM" id="Phobius"/>
    </source>
</evidence>
<evidence type="ECO:0000313" key="3">
    <source>
        <dbReference type="EMBL" id="MDT2583895.1"/>
    </source>
</evidence>
<proteinExistence type="predicted"/>
<protein>
    <submittedName>
        <fullName evidence="3">Uncharacterized protein</fullName>
    </submittedName>
</protein>
<feature type="compositionally biased region" description="Basic and acidic residues" evidence="1">
    <location>
        <begin position="491"/>
        <end position="504"/>
    </location>
</feature>
<feature type="transmembrane region" description="Helical" evidence="2">
    <location>
        <begin position="323"/>
        <end position="343"/>
    </location>
</feature>
<evidence type="ECO:0000313" key="4">
    <source>
        <dbReference type="Proteomes" id="UP001262817"/>
    </source>
</evidence>
<keyword evidence="2" id="KW-0812">Transmembrane</keyword>
<feature type="transmembrane region" description="Helical" evidence="2">
    <location>
        <begin position="363"/>
        <end position="384"/>
    </location>
</feature>
<feature type="compositionally biased region" description="Polar residues" evidence="1">
    <location>
        <begin position="546"/>
        <end position="564"/>
    </location>
</feature>
<sequence length="638" mass="69918">MSLKIPDFSKYQIYREEVHGGVAEPSHLFNNFLSNTFLNIPLEFLRVLVGVATVLSQLLDVSSALGGVQKSIMSTSQSIFLSLIGGSNGTITRGSVAGVLITLTMLYLAYHWFSGKGKFWSSLVHLIAIISTMFFFFGSFTYTNSQGQTKTDMGGQIAFDTVRNLSKTAQDSITKSLTGYTTPDESSDFFESFVLKPAANLANLGNVDGKLADGKSYFDYDVANGKKESQDKKKGQKYVNSVAKNSNGYLQNNGGHFGEEFMGIGIEVMNLFMYIIPVLLIKVLISIYSLILCLLIMLWPLSAILSFIPIFRNAFFHVIKISLGVLIAPTLLTIFMSFIFYLVTRIDFAVLSSATGTSVTDLVASMSLISGPVLMAVLTAIFILKLSFMIFIWKNKGKVISFVTGGSSAGQQLMQHADTLSNNVSQGVQNIRNKAVGAAEVGVGAATGNPALAVDGAQMLAPKTETQSSSSVQSQPDIKEQTQNTMQTPESFEKDDTNPLKEESLSNEAPDGMEQVSEFYPDKESISPDLEDKEYETLPKEHESLSDLSETLETPSSQEETSPTLVEEVPISDDEIEDNQEEFLSSNDMSNQSKNIENIPYSEPEQTQPITMDEPFENSKEIAKNWEEASGILTEMRG</sequence>
<feature type="transmembrane region" description="Helical" evidence="2">
    <location>
        <begin position="96"/>
        <end position="113"/>
    </location>
</feature>
<dbReference type="Proteomes" id="UP001262817">
    <property type="component" value="Unassembled WGS sequence"/>
</dbReference>
<feature type="transmembrane region" description="Helical" evidence="2">
    <location>
        <begin position="261"/>
        <end position="281"/>
    </location>
</feature>
<comment type="caution">
    <text evidence="3">The sequence shown here is derived from an EMBL/GenBank/DDBJ whole genome shotgun (WGS) entry which is preliminary data.</text>
</comment>